<dbReference type="Proteomes" id="UP001281003">
    <property type="component" value="Unassembled WGS sequence"/>
</dbReference>
<feature type="region of interest" description="Disordered" evidence="1">
    <location>
        <begin position="164"/>
        <end position="184"/>
    </location>
</feature>
<sequence>MIGRHKPITIQPFSLSRAFNGPWNSNSWFHTRDGNPLMTTMDRQAESSFELHGNNSRFPCCLAASTMRLRSNGGSYPILVNIVRRLDRASGKSPLESLSEILTLDHLDINQNHTCIPEFIPVHISLFAALKTSNMVVRFDDLRSWFSSAANESFHTSSFPTLPGPRMFRSSTPRAPQDLGNENVEQAPSLSENFHWLECTYLQAKPSNAKHLITATLKR</sequence>
<evidence type="ECO:0000313" key="3">
    <source>
        <dbReference type="Proteomes" id="UP001281003"/>
    </source>
</evidence>
<dbReference type="AlphaFoldDB" id="A0AAE0P2Z1"/>
<proteinExistence type="predicted"/>
<name>A0AAE0P2Z1_SORBR</name>
<evidence type="ECO:0000256" key="1">
    <source>
        <dbReference type="SAM" id="MobiDB-lite"/>
    </source>
</evidence>
<gene>
    <name evidence="2" type="ORF">B0T20DRAFT_421258</name>
</gene>
<keyword evidence="3" id="KW-1185">Reference proteome</keyword>
<organism evidence="2 3">
    <name type="scientific">Sordaria brevicollis</name>
    <dbReference type="NCBI Taxonomy" id="83679"/>
    <lineage>
        <taxon>Eukaryota</taxon>
        <taxon>Fungi</taxon>
        <taxon>Dikarya</taxon>
        <taxon>Ascomycota</taxon>
        <taxon>Pezizomycotina</taxon>
        <taxon>Sordariomycetes</taxon>
        <taxon>Sordariomycetidae</taxon>
        <taxon>Sordariales</taxon>
        <taxon>Sordariaceae</taxon>
        <taxon>Sordaria</taxon>
    </lineage>
</organism>
<evidence type="ECO:0000313" key="2">
    <source>
        <dbReference type="EMBL" id="KAK3392474.1"/>
    </source>
</evidence>
<reference evidence="2" key="2">
    <citation type="submission" date="2023-07" db="EMBL/GenBank/DDBJ databases">
        <authorList>
            <consortium name="Lawrence Berkeley National Laboratory"/>
            <person name="Haridas S."/>
            <person name="Hensen N."/>
            <person name="Bonometti L."/>
            <person name="Westerberg I."/>
            <person name="Brannstrom I.O."/>
            <person name="Guillou S."/>
            <person name="Cros-Aarteil S."/>
            <person name="Calhoun S."/>
            <person name="Kuo A."/>
            <person name="Mondo S."/>
            <person name="Pangilinan J."/>
            <person name="Riley R."/>
            <person name="LaButti K."/>
            <person name="Andreopoulos B."/>
            <person name="Lipzen A."/>
            <person name="Chen C."/>
            <person name="Yanf M."/>
            <person name="Daum C."/>
            <person name="Ng V."/>
            <person name="Clum A."/>
            <person name="Steindorff A."/>
            <person name="Ohm R."/>
            <person name="Martin F."/>
            <person name="Silar P."/>
            <person name="Natvig D."/>
            <person name="Lalanne C."/>
            <person name="Gautier V."/>
            <person name="Ament-velasquez S.L."/>
            <person name="Kruys A."/>
            <person name="Hutchinson M.I."/>
            <person name="Powell A.J."/>
            <person name="Barry K."/>
            <person name="Miller A.N."/>
            <person name="Grigoriev I.V."/>
            <person name="Debuchy R."/>
            <person name="Gladieux P."/>
            <person name="Thoren M.H."/>
            <person name="Johannesson H."/>
        </authorList>
    </citation>
    <scope>NUCLEOTIDE SEQUENCE</scope>
    <source>
        <strain evidence="2">FGSC 1904</strain>
    </source>
</reference>
<reference evidence="2" key="1">
    <citation type="journal article" date="2023" name="Mol. Phylogenet. Evol.">
        <title>Genome-scale phylogeny and comparative genomics of the fungal order Sordariales.</title>
        <authorList>
            <person name="Hensen N."/>
            <person name="Bonometti L."/>
            <person name="Westerberg I."/>
            <person name="Brannstrom I.O."/>
            <person name="Guillou S."/>
            <person name="Cros-Aarteil S."/>
            <person name="Calhoun S."/>
            <person name="Haridas S."/>
            <person name="Kuo A."/>
            <person name="Mondo S."/>
            <person name="Pangilinan J."/>
            <person name="Riley R."/>
            <person name="LaButti K."/>
            <person name="Andreopoulos B."/>
            <person name="Lipzen A."/>
            <person name="Chen C."/>
            <person name="Yan M."/>
            <person name="Daum C."/>
            <person name="Ng V."/>
            <person name="Clum A."/>
            <person name="Steindorff A."/>
            <person name="Ohm R.A."/>
            <person name="Martin F."/>
            <person name="Silar P."/>
            <person name="Natvig D.O."/>
            <person name="Lalanne C."/>
            <person name="Gautier V."/>
            <person name="Ament-Velasquez S.L."/>
            <person name="Kruys A."/>
            <person name="Hutchinson M.I."/>
            <person name="Powell A.J."/>
            <person name="Barry K."/>
            <person name="Miller A.N."/>
            <person name="Grigoriev I.V."/>
            <person name="Debuchy R."/>
            <person name="Gladieux P."/>
            <person name="Hiltunen Thoren M."/>
            <person name="Johannesson H."/>
        </authorList>
    </citation>
    <scope>NUCLEOTIDE SEQUENCE</scope>
    <source>
        <strain evidence="2">FGSC 1904</strain>
    </source>
</reference>
<accession>A0AAE0P2Z1</accession>
<dbReference type="EMBL" id="JAUTDP010000011">
    <property type="protein sequence ID" value="KAK3392474.1"/>
    <property type="molecule type" value="Genomic_DNA"/>
</dbReference>
<protein>
    <submittedName>
        <fullName evidence="2">Uncharacterized protein</fullName>
    </submittedName>
</protein>
<comment type="caution">
    <text evidence="2">The sequence shown here is derived from an EMBL/GenBank/DDBJ whole genome shotgun (WGS) entry which is preliminary data.</text>
</comment>